<dbReference type="InterPro" id="IPR036844">
    <property type="entry name" value="Hint_dom_sf"/>
</dbReference>
<sequence>MQEQFQETLELAGRSGAIAGLTAGTTVLSLDGELPVDQLTPGDKVITRDTGIAVLRELRVRDVTVAAISVKAGSLGHTRPDKTMLLGPDTRIHIRDWRAKALFGAEVATVKARRLLDGEFVTESKPRKMRMFELVFDACHIVYADGLEVASASD</sequence>
<gene>
    <name evidence="2" type="ORF">DFK10_03340</name>
</gene>
<dbReference type="Pfam" id="PF13403">
    <property type="entry name" value="Hint_2"/>
    <property type="match status" value="1"/>
</dbReference>
<protein>
    <recommendedName>
        <fullName evidence="1">Hedgehog/Intein (Hint) domain-containing protein</fullName>
    </recommendedName>
</protein>
<dbReference type="InterPro" id="IPR028992">
    <property type="entry name" value="Hedgehog/Intein_dom"/>
</dbReference>
<name>A0A2V1P909_9RHOB</name>
<dbReference type="SUPFAM" id="SSF51294">
    <property type="entry name" value="Hedgehog/intein (Hint) domain"/>
    <property type="match status" value="1"/>
</dbReference>
<accession>A0A2V1P909</accession>
<dbReference type="AlphaFoldDB" id="A0A2V1P909"/>
<dbReference type="RefSeq" id="WP_109386544.1">
    <property type="nucleotide sequence ID" value="NZ_QETF01000002.1"/>
</dbReference>
<dbReference type="OrthoDB" id="7873527at2"/>
<evidence type="ECO:0000259" key="1">
    <source>
        <dbReference type="Pfam" id="PF13403"/>
    </source>
</evidence>
<feature type="domain" description="Hedgehog/Intein (Hint)" evidence="1">
    <location>
        <begin position="21"/>
        <end position="151"/>
    </location>
</feature>
<dbReference type="Proteomes" id="UP000245293">
    <property type="component" value="Unassembled WGS sequence"/>
</dbReference>
<comment type="caution">
    <text evidence="2">The sequence shown here is derived from an EMBL/GenBank/DDBJ whole genome shotgun (WGS) entry which is preliminary data.</text>
</comment>
<dbReference type="EMBL" id="QETF01000002">
    <property type="protein sequence ID" value="PWG18294.1"/>
    <property type="molecule type" value="Genomic_DNA"/>
</dbReference>
<organism evidence="2 3">
    <name type="scientific">Salibaculum griseiflavum</name>
    <dbReference type="NCBI Taxonomy" id="1914409"/>
    <lineage>
        <taxon>Bacteria</taxon>
        <taxon>Pseudomonadati</taxon>
        <taxon>Pseudomonadota</taxon>
        <taxon>Alphaproteobacteria</taxon>
        <taxon>Rhodobacterales</taxon>
        <taxon>Roseobacteraceae</taxon>
        <taxon>Salibaculum</taxon>
    </lineage>
</organism>
<proteinExistence type="predicted"/>
<evidence type="ECO:0000313" key="3">
    <source>
        <dbReference type="Proteomes" id="UP000245293"/>
    </source>
</evidence>
<reference evidence="3" key="1">
    <citation type="submission" date="2018-05" db="EMBL/GenBank/DDBJ databases">
        <authorList>
            <person name="Du Z."/>
            <person name="Wang X."/>
        </authorList>
    </citation>
    <scope>NUCLEOTIDE SEQUENCE [LARGE SCALE GENOMIC DNA]</scope>
    <source>
        <strain evidence="3">WDS4C29</strain>
    </source>
</reference>
<evidence type="ECO:0000313" key="2">
    <source>
        <dbReference type="EMBL" id="PWG18294.1"/>
    </source>
</evidence>
<keyword evidence="3" id="KW-1185">Reference proteome</keyword>